<keyword evidence="10" id="KW-1185">Reference proteome</keyword>
<keyword evidence="2 7" id="KW-0349">Heme</keyword>
<keyword evidence="5 7" id="KW-0408">Iron</keyword>
<evidence type="ECO:0000256" key="3">
    <source>
        <dbReference type="ARBA" id="ARBA00022723"/>
    </source>
</evidence>
<evidence type="ECO:0000256" key="1">
    <source>
        <dbReference type="ARBA" id="ARBA00010617"/>
    </source>
</evidence>
<dbReference type="PROSITE" id="PS50206">
    <property type="entry name" value="RHODANESE_3"/>
    <property type="match status" value="1"/>
</dbReference>
<proteinExistence type="inferred from homology"/>
<dbReference type="Gene3D" id="1.10.630.10">
    <property type="entry name" value="Cytochrome P450"/>
    <property type="match status" value="1"/>
</dbReference>
<dbReference type="Proteomes" id="UP000517694">
    <property type="component" value="Unassembled WGS sequence"/>
</dbReference>
<dbReference type="RefSeq" id="WP_185947475.1">
    <property type="nucleotide sequence ID" value="NZ_JACMHY010000005.1"/>
</dbReference>
<evidence type="ECO:0000313" key="9">
    <source>
        <dbReference type="EMBL" id="MBC2866410.1"/>
    </source>
</evidence>
<dbReference type="AlphaFoldDB" id="A0A7X1LQS9"/>
<dbReference type="PROSITE" id="PS00086">
    <property type="entry name" value="CYTOCHROME_P450"/>
    <property type="match status" value="1"/>
</dbReference>
<gene>
    <name evidence="9" type="ORF">H1R13_15925</name>
</gene>
<dbReference type="InterPro" id="IPR001128">
    <property type="entry name" value="Cyt_P450"/>
</dbReference>
<dbReference type="PANTHER" id="PTHR46696:SF1">
    <property type="entry name" value="CYTOCHROME P450 YJIB-RELATED"/>
    <property type="match status" value="1"/>
</dbReference>
<evidence type="ECO:0000256" key="5">
    <source>
        <dbReference type="ARBA" id="ARBA00023004"/>
    </source>
</evidence>
<evidence type="ECO:0000256" key="7">
    <source>
        <dbReference type="RuleBase" id="RU000461"/>
    </source>
</evidence>
<dbReference type="GO" id="GO:0020037">
    <property type="term" value="F:heme binding"/>
    <property type="evidence" value="ECO:0007669"/>
    <property type="project" value="InterPro"/>
</dbReference>
<keyword evidence="6 7" id="KW-0503">Monooxygenase</keyword>
<evidence type="ECO:0000256" key="2">
    <source>
        <dbReference type="ARBA" id="ARBA00022617"/>
    </source>
</evidence>
<evidence type="ECO:0000313" key="10">
    <source>
        <dbReference type="Proteomes" id="UP000517694"/>
    </source>
</evidence>
<protein>
    <submittedName>
        <fullName evidence="9">Cytochrome P450</fullName>
    </submittedName>
</protein>
<reference evidence="9 10" key="1">
    <citation type="submission" date="2020-08" db="EMBL/GenBank/DDBJ databases">
        <title>Whole-Genome Sequence of French Clinical Streptomyces mexicanus Strain Q0842.</title>
        <authorList>
            <person name="Boxberger M."/>
            <person name="La Scola B."/>
        </authorList>
    </citation>
    <scope>NUCLEOTIDE SEQUENCE [LARGE SCALE GENOMIC DNA]</scope>
    <source>
        <strain evidence="9 10">Marseille-Q0842</strain>
    </source>
</reference>
<keyword evidence="4 7" id="KW-0560">Oxidoreductase</keyword>
<dbReference type="GO" id="GO:0016705">
    <property type="term" value="F:oxidoreductase activity, acting on paired donors, with incorporation or reduction of molecular oxygen"/>
    <property type="evidence" value="ECO:0007669"/>
    <property type="project" value="InterPro"/>
</dbReference>
<dbReference type="FunFam" id="1.10.630.10:FF:000018">
    <property type="entry name" value="Cytochrome P450 monooxygenase"/>
    <property type="match status" value="1"/>
</dbReference>
<name>A0A7X1LQS9_9ACTN</name>
<dbReference type="CDD" id="cd11029">
    <property type="entry name" value="CYP107-like"/>
    <property type="match status" value="1"/>
</dbReference>
<evidence type="ECO:0000256" key="4">
    <source>
        <dbReference type="ARBA" id="ARBA00023002"/>
    </source>
</evidence>
<keyword evidence="3 7" id="KW-0479">Metal-binding</keyword>
<dbReference type="SUPFAM" id="SSF48264">
    <property type="entry name" value="Cytochrome P450"/>
    <property type="match status" value="1"/>
</dbReference>
<dbReference type="GO" id="GO:0004497">
    <property type="term" value="F:monooxygenase activity"/>
    <property type="evidence" value="ECO:0007669"/>
    <property type="project" value="UniProtKB-KW"/>
</dbReference>
<comment type="similarity">
    <text evidence="1 7">Belongs to the cytochrome P450 family.</text>
</comment>
<feature type="domain" description="Rhodanese" evidence="8">
    <location>
        <begin position="22"/>
        <end position="53"/>
    </location>
</feature>
<sequence>MTACPHAASACSSAFVADPHPVYAALREEGRAHRVTLPGGVEAWLLTGYEDCRRAFLDNDSYSKDMAATWTAFREQRVPVTGDVVIGMGDSMLVSDPPRHTRLRSLVSKGFTPRRIEALAPSIEATANRLLDDLLHREGEQAGRADLTTEFTALLPMEVVRHLLDVPAEDGERLRRAVEAVMSNDEDSRDAAMAAFQEVHDYLRALVARKRAEGGDDLASALIVARDEGDRLSEDELVSMLALLLSAGHETTVNLLGSSVLALLRHPDQLALLEREPERWPDTVEEVLRWDGPIQNAIWRFTRKPVTIGDVTIPAGEAVALSVAAADRDPDRFPGGDTFDVTRGERAHLAFGHGIHHCLGAPLARLEARIAVPLVFAKLPGLALAGEPAYRPSTVSRALASLPVTFRNVGWSA</sequence>
<evidence type="ECO:0000259" key="8">
    <source>
        <dbReference type="PROSITE" id="PS50206"/>
    </source>
</evidence>
<dbReference type="Pfam" id="PF00067">
    <property type="entry name" value="p450"/>
    <property type="match status" value="2"/>
</dbReference>
<dbReference type="InterPro" id="IPR036396">
    <property type="entry name" value="Cyt_P450_sf"/>
</dbReference>
<dbReference type="GO" id="GO:0005506">
    <property type="term" value="F:iron ion binding"/>
    <property type="evidence" value="ECO:0007669"/>
    <property type="project" value="InterPro"/>
</dbReference>
<evidence type="ECO:0000256" key="6">
    <source>
        <dbReference type="ARBA" id="ARBA00023033"/>
    </source>
</evidence>
<dbReference type="InterPro" id="IPR001763">
    <property type="entry name" value="Rhodanese-like_dom"/>
</dbReference>
<dbReference type="PANTHER" id="PTHR46696">
    <property type="entry name" value="P450, PUTATIVE (EUROFUNG)-RELATED"/>
    <property type="match status" value="1"/>
</dbReference>
<dbReference type="InterPro" id="IPR017972">
    <property type="entry name" value="Cyt_P450_CS"/>
</dbReference>
<organism evidence="9 10">
    <name type="scientific">Streptomyces mexicanus</name>
    <dbReference type="NCBI Taxonomy" id="178566"/>
    <lineage>
        <taxon>Bacteria</taxon>
        <taxon>Bacillati</taxon>
        <taxon>Actinomycetota</taxon>
        <taxon>Actinomycetes</taxon>
        <taxon>Kitasatosporales</taxon>
        <taxon>Streptomycetaceae</taxon>
        <taxon>Streptomyces</taxon>
    </lineage>
</organism>
<dbReference type="PRINTS" id="PR00359">
    <property type="entry name" value="BP450"/>
</dbReference>
<comment type="caution">
    <text evidence="9">The sequence shown here is derived from an EMBL/GenBank/DDBJ whole genome shotgun (WGS) entry which is preliminary data.</text>
</comment>
<accession>A0A7X1LQS9</accession>
<dbReference type="EMBL" id="JACMHY010000005">
    <property type="protein sequence ID" value="MBC2866410.1"/>
    <property type="molecule type" value="Genomic_DNA"/>
</dbReference>
<dbReference type="InterPro" id="IPR002397">
    <property type="entry name" value="Cyt_P450_B"/>
</dbReference>